<accession>C6REU5</accession>
<dbReference type="Gene3D" id="3.40.50.150">
    <property type="entry name" value="Vaccinia Virus protein VP39"/>
    <property type="match status" value="1"/>
</dbReference>
<name>C6REU5_9BACT</name>
<evidence type="ECO:0000313" key="1">
    <source>
        <dbReference type="EMBL" id="EET80076.1"/>
    </source>
</evidence>
<dbReference type="Proteomes" id="UP000003107">
    <property type="component" value="Unassembled WGS sequence"/>
</dbReference>
<dbReference type="SUPFAM" id="SSF53335">
    <property type="entry name" value="S-adenosyl-L-methionine-dependent methyltransferases"/>
    <property type="match status" value="1"/>
</dbReference>
<sequence length="173" mass="19661">MLEFARQNAQIYGVKNVKFAQKAFEDDWSDVPACDVVFASRCLEVGDLKTALNKLLSKTKKSLYITFKVGGSFVDDEILDAIGRKIEQKPDFVYLLNILFQMGYLPSLSYIKAKCHAGPETSAQELIQKTRWGLGGELSETEEARLAEYFNSGKYKPRQEFMHWAFVQVDKNG</sequence>
<dbReference type="EMBL" id="ACVQ01000016">
    <property type="protein sequence ID" value="EET80076.1"/>
    <property type="molecule type" value="Genomic_DNA"/>
</dbReference>
<evidence type="ECO:0000313" key="2">
    <source>
        <dbReference type="Proteomes" id="UP000003107"/>
    </source>
</evidence>
<dbReference type="AlphaFoldDB" id="C6REU5"/>
<proteinExistence type="predicted"/>
<evidence type="ECO:0008006" key="3">
    <source>
        <dbReference type="Google" id="ProtNLM"/>
    </source>
</evidence>
<reference evidence="1 2" key="1">
    <citation type="submission" date="2009-07" db="EMBL/GenBank/DDBJ databases">
        <authorList>
            <person name="Madupu R."/>
            <person name="Sebastian Y."/>
            <person name="Durkin A.S."/>
            <person name="Torralba M."/>
            <person name="Methe B."/>
            <person name="Sutton G.G."/>
            <person name="Strausberg R.L."/>
            <person name="Nelson K.E."/>
        </authorList>
    </citation>
    <scope>NUCLEOTIDE SEQUENCE [LARGE SCALE GENOMIC DNA]</scope>
    <source>
        <strain evidence="1 2">RM3277</strain>
    </source>
</reference>
<gene>
    <name evidence="1" type="ORF">CAMSH0001_1678</name>
</gene>
<comment type="caution">
    <text evidence="1">The sequence shown here is derived from an EMBL/GenBank/DDBJ whole genome shotgun (WGS) entry which is preliminary data.</text>
</comment>
<protein>
    <recommendedName>
        <fullName evidence="3">Methyltransferase domain-containing protein</fullName>
    </recommendedName>
</protein>
<dbReference type="STRING" id="553219.CAMSH0001_1678"/>
<keyword evidence="2" id="KW-1185">Reference proteome</keyword>
<organism evidence="1 2">
    <name type="scientific">Campylobacter showae RM3277</name>
    <dbReference type="NCBI Taxonomy" id="553219"/>
    <lineage>
        <taxon>Bacteria</taxon>
        <taxon>Pseudomonadati</taxon>
        <taxon>Campylobacterota</taxon>
        <taxon>Epsilonproteobacteria</taxon>
        <taxon>Campylobacterales</taxon>
        <taxon>Campylobacteraceae</taxon>
        <taxon>Campylobacter</taxon>
    </lineage>
</organism>
<dbReference type="InterPro" id="IPR029063">
    <property type="entry name" value="SAM-dependent_MTases_sf"/>
</dbReference>
<dbReference type="eggNOG" id="COG2265">
    <property type="taxonomic scope" value="Bacteria"/>
</dbReference>